<dbReference type="AlphaFoldDB" id="A0AAE0Y6W6"/>
<dbReference type="GO" id="GO:0050080">
    <property type="term" value="F:malonyl-CoA decarboxylase activity"/>
    <property type="evidence" value="ECO:0007669"/>
    <property type="project" value="InterPro"/>
</dbReference>
<dbReference type="GO" id="GO:2001294">
    <property type="term" value="P:malonyl-CoA catabolic process"/>
    <property type="evidence" value="ECO:0007669"/>
    <property type="project" value="TreeGrafter"/>
</dbReference>
<keyword evidence="5" id="KW-1185">Reference proteome</keyword>
<dbReference type="PANTHER" id="PTHR28641">
    <property type="match status" value="1"/>
</dbReference>
<dbReference type="InterPro" id="IPR038351">
    <property type="entry name" value="MCD_N_sf"/>
</dbReference>
<dbReference type="Gene3D" id="3.40.630.150">
    <property type="entry name" value="Malonyl-CoA decarboxylase, catalytic domain"/>
    <property type="match status" value="2"/>
</dbReference>
<reference evidence="4" key="1">
    <citation type="journal article" date="2023" name="G3 (Bethesda)">
        <title>A reference genome for the long-term kleptoplast-retaining sea slug Elysia crispata morphotype clarki.</title>
        <authorList>
            <person name="Eastman K.E."/>
            <person name="Pendleton A.L."/>
            <person name="Shaikh M.A."/>
            <person name="Suttiyut T."/>
            <person name="Ogas R."/>
            <person name="Tomko P."/>
            <person name="Gavelis G."/>
            <person name="Widhalm J.R."/>
            <person name="Wisecaver J.H."/>
        </authorList>
    </citation>
    <scope>NUCLEOTIDE SEQUENCE</scope>
    <source>
        <strain evidence="4">ECLA1</strain>
    </source>
</reference>
<organism evidence="4 5">
    <name type="scientific">Elysia crispata</name>
    <name type="common">lettuce slug</name>
    <dbReference type="NCBI Taxonomy" id="231223"/>
    <lineage>
        <taxon>Eukaryota</taxon>
        <taxon>Metazoa</taxon>
        <taxon>Spiralia</taxon>
        <taxon>Lophotrochozoa</taxon>
        <taxon>Mollusca</taxon>
        <taxon>Gastropoda</taxon>
        <taxon>Heterobranchia</taxon>
        <taxon>Euthyneura</taxon>
        <taxon>Panpulmonata</taxon>
        <taxon>Sacoglossa</taxon>
        <taxon>Placobranchoidea</taxon>
        <taxon>Plakobranchidae</taxon>
        <taxon>Elysia</taxon>
    </lineage>
</organism>
<feature type="domain" description="Malonyl-CoA decarboxylase C-terminal" evidence="2">
    <location>
        <begin position="317"/>
        <end position="509"/>
    </location>
</feature>
<dbReference type="GO" id="GO:0005759">
    <property type="term" value="C:mitochondrial matrix"/>
    <property type="evidence" value="ECO:0007669"/>
    <property type="project" value="TreeGrafter"/>
</dbReference>
<dbReference type="InterPro" id="IPR035372">
    <property type="entry name" value="MCD_N"/>
</dbReference>
<protein>
    <recommendedName>
        <fullName evidence="6">Malonyl-CoA decarboxylase</fullName>
    </recommendedName>
</protein>
<dbReference type="PANTHER" id="PTHR28641:SF1">
    <property type="entry name" value="MALONYL-COA DECARBOXYLASE, MITOCHONDRIAL"/>
    <property type="match status" value="1"/>
</dbReference>
<evidence type="ECO:0000256" key="1">
    <source>
        <dbReference type="SAM" id="MobiDB-lite"/>
    </source>
</evidence>
<dbReference type="InterPro" id="IPR038917">
    <property type="entry name" value="Malonyl_CoA_deC"/>
</dbReference>
<gene>
    <name evidence="4" type="ORF">RRG08_038919</name>
</gene>
<dbReference type="Gene3D" id="1.20.140.90">
    <property type="entry name" value="Malonyl-CoA decarboxylase, oligemerization domain"/>
    <property type="match status" value="1"/>
</dbReference>
<dbReference type="Pfam" id="PF17408">
    <property type="entry name" value="MCD_N"/>
    <property type="match status" value="1"/>
</dbReference>
<sequence length="546" mass="61983">MEAVRRLQQLKTIMQPHISSTLGIKRSYSMMSGAADEGNFLQTTFSDINSNLLTTETHCADFMKYYTNLPQDRKGPFLCLMAQKYGIDRGSLLSIAKSVASTKDKDDPNLLPAADRLRVALRPKHKTLFTHLSRIPGGVKFLVDLRADILNFKQSSISQMDGALFQELNSTLRELLLLWFTVGFLSLERITWNSPCDLVQKVSRYEAVHRIKTWFDIKQRVGPYRRCYIFTHNSMPREPVVVLHTALTREISSSIQSIIQDPRLQPSFSPLSGEEKSPDSSEMESYKTAIRDSLPLSPPMSPDSTDPRAVTLEKMPTAGEEQEDPSQVQCAIFYSITSTQKGLQGIEMGNYLIKAVVKKLQEEFPHLRQFSSLSPIPGFRDWLLATVKHSINVRNVGEDPGVPVLLRDEFLALEPFKQKDEESPLDTFRNLVSSHSWFSNVELTRVVVGPLMRLCAHYLYIQKRRGYALNPVANFHLSNGAVMWRINFLADTSHRGLVQSCTVMVNYRYFLDSTESNSRNYLERHQIAASPSVLNLLNNPIKPTYS</sequence>
<evidence type="ECO:0000313" key="5">
    <source>
        <dbReference type="Proteomes" id="UP001283361"/>
    </source>
</evidence>
<dbReference type="InterPro" id="IPR007956">
    <property type="entry name" value="Malonyl_CoA_deC_C"/>
</dbReference>
<evidence type="ECO:0000313" key="4">
    <source>
        <dbReference type="EMBL" id="KAK3734894.1"/>
    </source>
</evidence>
<dbReference type="GO" id="GO:0005782">
    <property type="term" value="C:peroxisomal matrix"/>
    <property type="evidence" value="ECO:0007669"/>
    <property type="project" value="TreeGrafter"/>
</dbReference>
<dbReference type="EMBL" id="JAWDGP010006834">
    <property type="protein sequence ID" value="KAK3734894.1"/>
    <property type="molecule type" value="Genomic_DNA"/>
</dbReference>
<dbReference type="GO" id="GO:0006085">
    <property type="term" value="P:acetyl-CoA biosynthetic process"/>
    <property type="evidence" value="ECO:0007669"/>
    <property type="project" value="TreeGrafter"/>
</dbReference>
<evidence type="ECO:0008006" key="6">
    <source>
        <dbReference type="Google" id="ProtNLM"/>
    </source>
</evidence>
<feature type="domain" description="Malonyl-CoA decarboxylase C-terminal" evidence="2">
    <location>
        <begin position="183"/>
        <end position="263"/>
    </location>
</feature>
<evidence type="ECO:0000259" key="3">
    <source>
        <dbReference type="Pfam" id="PF17408"/>
    </source>
</evidence>
<comment type="caution">
    <text evidence="4">The sequence shown here is derived from an EMBL/GenBank/DDBJ whole genome shotgun (WGS) entry which is preliminary data.</text>
</comment>
<dbReference type="Proteomes" id="UP001283361">
    <property type="component" value="Unassembled WGS sequence"/>
</dbReference>
<feature type="region of interest" description="Disordered" evidence="1">
    <location>
        <begin position="264"/>
        <end position="309"/>
    </location>
</feature>
<evidence type="ECO:0000259" key="2">
    <source>
        <dbReference type="Pfam" id="PF05292"/>
    </source>
</evidence>
<dbReference type="GO" id="GO:0006633">
    <property type="term" value="P:fatty acid biosynthetic process"/>
    <property type="evidence" value="ECO:0007669"/>
    <property type="project" value="InterPro"/>
</dbReference>
<proteinExistence type="predicted"/>
<dbReference type="Pfam" id="PF05292">
    <property type="entry name" value="MCD"/>
    <property type="match status" value="2"/>
</dbReference>
<name>A0AAE0Y6W6_9GAST</name>
<feature type="domain" description="Malonyl-CoA decarboxylase N-terminal" evidence="3">
    <location>
        <begin position="93"/>
        <end position="180"/>
    </location>
</feature>
<dbReference type="InterPro" id="IPR042303">
    <property type="entry name" value="Malonyl_CoA_deC_C_sf"/>
</dbReference>
<accession>A0AAE0Y6W6</accession>